<dbReference type="Proteomes" id="UP000323708">
    <property type="component" value="Unassembled WGS sequence"/>
</dbReference>
<protein>
    <submittedName>
        <fullName evidence="1">NAD(P)/FAD-dependent oxidoreductase</fullName>
    </submittedName>
</protein>
<organism evidence="1 2">
    <name type="scientific">Pseudohalioglobus sediminis</name>
    <dbReference type="NCBI Taxonomy" id="2606449"/>
    <lineage>
        <taxon>Bacteria</taxon>
        <taxon>Pseudomonadati</taxon>
        <taxon>Pseudomonadota</taxon>
        <taxon>Gammaproteobacteria</taxon>
        <taxon>Cellvibrionales</taxon>
        <taxon>Halieaceae</taxon>
        <taxon>Pseudohalioglobus</taxon>
    </lineage>
</organism>
<comment type="caution">
    <text evidence="1">The sequence shown here is derived from an EMBL/GenBank/DDBJ whole genome shotgun (WGS) entry which is preliminary data.</text>
</comment>
<evidence type="ECO:0000313" key="1">
    <source>
        <dbReference type="EMBL" id="KAA1192674.1"/>
    </source>
</evidence>
<reference evidence="1 2" key="1">
    <citation type="submission" date="2019-09" db="EMBL/GenBank/DDBJ databases">
        <authorList>
            <person name="Chen X.-Y."/>
        </authorList>
    </citation>
    <scope>NUCLEOTIDE SEQUENCE [LARGE SCALE GENOMIC DNA]</scope>
    <source>
        <strain evidence="1 2">NY5</strain>
    </source>
</reference>
<dbReference type="PANTHER" id="PTHR10668:SF103">
    <property type="entry name" value="PYRIDINE NUCLEOTIDE-DISULFIDE OXIDOREDUCTASE DOMAIN-CONTAINING PROTEIN 2"/>
    <property type="match status" value="1"/>
</dbReference>
<evidence type="ECO:0000313" key="2">
    <source>
        <dbReference type="Proteomes" id="UP000323708"/>
    </source>
</evidence>
<dbReference type="EMBL" id="VTUX01000003">
    <property type="protein sequence ID" value="KAA1192674.1"/>
    <property type="molecule type" value="Genomic_DNA"/>
</dbReference>
<proteinExistence type="predicted"/>
<keyword evidence="2" id="KW-1185">Reference proteome</keyword>
<name>A0A5B0X005_9GAMM</name>
<dbReference type="Pfam" id="PF13450">
    <property type="entry name" value="NAD_binding_8"/>
    <property type="match status" value="1"/>
</dbReference>
<gene>
    <name evidence="1" type="ORF">F0M18_08420</name>
</gene>
<dbReference type="AlphaFoldDB" id="A0A5B0X005"/>
<accession>A0A5B0X005</accession>
<dbReference type="PANTHER" id="PTHR10668">
    <property type="entry name" value="PHYTOENE DEHYDROGENASE"/>
    <property type="match status" value="1"/>
</dbReference>
<dbReference type="Gene3D" id="3.50.50.60">
    <property type="entry name" value="FAD/NAD(P)-binding domain"/>
    <property type="match status" value="2"/>
</dbReference>
<sequence length="532" mass="57977">MSTTYDALIVGAGHNSLTTAAYLAKSGMKVCVLEKNDIIGGGAVSREVTAPGFLHDTHATGMILIMANPMIKNDELELQSKFGLEFDSPEGTYVSLYDDETWMGTFVSLDKTCETIAKFSQKDAETYRAFVNRTIQMGPLFTAGLFKPPLPFGPFMAMLDQSPMGQEVVGSMLKSATQMITEMFEHEKVRMHFIKWVAEGMVHPDERGTGIYLYALTAIAHTQEETSVRGGTQALSDALGRCIEHHGGEIRTDTWVKRVITSGGKTTGVELADGAVLEARKCVVANIHPHLLGDYVDGLDEDMVAEARRCELSSFGAINTHWALHEAPSYKCPEVNKSLLVECVPSNMAGLKAGLDDCRGGKLASNFNAVIAHHTNHDPSRAPVGKHTLYLYCFAPLELRNTGPLGGRNVNGWSSEIRDEYKEWMMQEYSKYCTNMNSDNIIASAAESPADMAEWSPSFQKGDIFGIGNWIHQYLGRRPTPRLAQYAVPGADGLYLAGPFMHPGGAITGGGRATAMKILDDAGADISKTMMI</sequence>
<dbReference type="RefSeq" id="WP_149610957.1">
    <property type="nucleotide sequence ID" value="NZ_VTUX01000003.1"/>
</dbReference>
<dbReference type="SUPFAM" id="SSF51905">
    <property type="entry name" value="FAD/NAD(P)-binding domain"/>
    <property type="match status" value="1"/>
</dbReference>
<dbReference type="InterPro" id="IPR036188">
    <property type="entry name" value="FAD/NAD-bd_sf"/>
</dbReference>